<evidence type="ECO:0000313" key="2">
    <source>
        <dbReference type="Proteomes" id="UP000282971"/>
    </source>
</evidence>
<protein>
    <submittedName>
        <fullName evidence="1">Uncharacterized protein</fullName>
    </submittedName>
</protein>
<name>A0A437LXV6_9SPHN</name>
<dbReference type="RefSeq" id="WP_127745502.1">
    <property type="nucleotide sequence ID" value="NZ_SACN01000003.1"/>
</dbReference>
<comment type="caution">
    <text evidence="1">The sequence shown here is derived from an EMBL/GenBank/DDBJ whole genome shotgun (WGS) entry which is preliminary data.</text>
</comment>
<sequence>MLIAAGASSNAAPPSEFERYYLGHYVVRTEDSSRDICQAEILWQDDVGGEFVSQGCEAVPDLAAAARWHFDPEAGEAKFEDVLHRARFRLAETDAGFIAILPDESRYWFERTRTQTKKHLRRAKTSR</sequence>
<accession>A0A437LXV6</accession>
<dbReference type="Proteomes" id="UP000282971">
    <property type="component" value="Unassembled WGS sequence"/>
</dbReference>
<proteinExistence type="predicted"/>
<dbReference type="EMBL" id="SACN01000003">
    <property type="protein sequence ID" value="RVT90249.1"/>
    <property type="molecule type" value="Genomic_DNA"/>
</dbReference>
<organism evidence="1 2">
    <name type="scientific">Sphingomonas crocodyli</name>
    <dbReference type="NCBI Taxonomy" id="1979270"/>
    <lineage>
        <taxon>Bacteria</taxon>
        <taxon>Pseudomonadati</taxon>
        <taxon>Pseudomonadota</taxon>
        <taxon>Alphaproteobacteria</taxon>
        <taxon>Sphingomonadales</taxon>
        <taxon>Sphingomonadaceae</taxon>
        <taxon>Sphingomonas</taxon>
    </lineage>
</organism>
<reference evidence="1 2" key="1">
    <citation type="submission" date="2019-01" db="EMBL/GenBank/DDBJ databases">
        <authorList>
            <person name="Chen W.-M."/>
        </authorList>
    </citation>
    <scope>NUCLEOTIDE SEQUENCE [LARGE SCALE GENOMIC DNA]</scope>
    <source>
        <strain evidence="1 2">CCP-7</strain>
    </source>
</reference>
<dbReference type="AlphaFoldDB" id="A0A437LXV6"/>
<gene>
    <name evidence="1" type="ORF">EOD43_18315</name>
</gene>
<keyword evidence="2" id="KW-1185">Reference proteome</keyword>
<evidence type="ECO:0000313" key="1">
    <source>
        <dbReference type="EMBL" id="RVT90249.1"/>
    </source>
</evidence>